<dbReference type="SUPFAM" id="SSF159501">
    <property type="entry name" value="EreA/ChaN-like"/>
    <property type="match status" value="1"/>
</dbReference>
<reference evidence="2 3" key="1">
    <citation type="submission" date="2022-07" db="EMBL/GenBank/DDBJ databases">
        <title>Genome-wide signatures of adaptation to extreme environments.</title>
        <authorList>
            <person name="Cho C.H."/>
            <person name="Yoon H.S."/>
        </authorList>
    </citation>
    <scope>NUCLEOTIDE SEQUENCE [LARGE SCALE GENOMIC DNA]</scope>
    <source>
        <strain evidence="2 3">DBV 063 E5</strain>
    </source>
</reference>
<dbReference type="Gene3D" id="3.40.50.11550">
    <property type="match status" value="1"/>
</dbReference>
<dbReference type="AlphaFoldDB" id="A0AAV9IS88"/>
<evidence type="ECO:0000259" key="1">
    <source>
        <dbReference type="Pfam" id="PF04187"/>
    </source>
</evidence>
<proteinExistence type="predicted"/>
<organism evidence="2 3">
    <name type="scientific">Cyanidium caldarium</name>
    <name type="common">Red alga</name>
    <dbReference type="NCBI Taxonomy" id="2771"/>
    <lineage>
        <taxon>Eukaryota</taxon>
        <taxon>Rhodophyta</taxon>
        <taxon>Bangiophyceae</taxon>
        <taxon>Cyanidiales</taxon>
        <taxon>Cyanidiaceae</taxon>
        <taxon>Cyanidium</taxon>
    </lineage>
</organism>
<sequence>MTTGFVSSWIGVPHHVRSVRRHGDASAKTPLYMVWERCSRRECLRYLSTGLLAGCLAPAAAPAWPLFSGLRHTPAFDQLYRLQWEAPDGPESVRVSAVNEAECYDDLVQQADVVLLGEHHNSSLDHDIESRVIAGMSLHIPGEGIRRQAADGRGPLLVGLEMVEEEHQQVLDDFVAGKMSEEELYERTDWESNWVWPYERYLNLLRTCKSLGIRMIALNMDARHTRQVLSRGMQGILEDRTLRRQYFGDDKRQAVRFAQYAMLPEFRLYTSEVIHQHYLFHKRMQLLAPETDFEKFLAARMMRDQVLADRIRQHLREGAATGLQRKMVVCCGADHVKFAMGVRARLEWDTPTPQHPAVSGEALAAAESTAAQVAATSETAVRVRSIMLNPTTFDTGVRSADGTVEHRRRAKPRERMRLRLAMLDRDAPYVPLETLHRVVGPEVLPDVAQVAGTEGEPVSMGDAAQRSRPLLLSDYVWVAASKASTIFL</sequence>
<dbReference type="Proteomes" id="UP001301350">
    <property type="component" value="Unassembled WGS sequence"/>
</dbReference>
<name>A0AAV9IS88_CYACA</name>
<dbReference type="CDD" id="cd14727">
    <property type="entry name" value="ChanN-like"/>
    <property type="match status" value="1"/>
</dbReference>
<evidence type="ECO:0000313" key="3">
    <source>
        <dbReference type="Proteomes" id="UP001301350"/>
    </source>
</evidence>
<keyword evidence="3" id="KW-1185">Reference proteome</keyword>
<feature type="domain" description="Haem-binding uptake Tiki superfamily ChaN" evidence="1">
    <location>
        <begin position="108"/>
        <end position="346"/>
    </location>
</feature>
<dbReference type="InterPro" id="IPR007314">
    <property type="entry name" value="Cofac_haem-bd_dom"/>
</dbReference>
<comment type="caution">
    <text evidence="2">The sequence shown here is derived from an EMBL/GenBank/DDBJ whole genome shotgun (WGS) entry which is preliminary data.</text>
</comment>
<dbReference type="Pfam" id="PF04187">
    <property type="entry name" value="Cofac_haem_bdg"/>
    <property type="match status" value="1"/>
</dbReference>
<protein>
    <recommendedName>
        <fullName evidence="1">Haem-binding uptake Tiki superfamily ChaN domain-containing protein</fullName>
    </recommendedName>
</protein>
<dbReference type="EMBL" id="JANCYW010000003">
    <property type="protein sequence ID" value="KAK4535041.1"/>
    <property type="molecule type" value="Genomic_DNA"/>
</dbReference>
<gene>
    <name evidence="2" type="ORF">CDCA_CDCA03G1066</name>
</gene>
<evidence type="ECO:0000313" key="2">
    <source>
        <dbReference type="EMBL" id="KAK4535041.1"/>
    </source>
</evidence>
<accession>A0AAV9IS88</accession>